<name>A0AAF0DKI1_9EURO</name>
<feature type="compositionally biased region" description="Basic and acidic residues" evidence="1">
    <location>
        <begin position="185"/>
        <end position="194"/>
    </location>
</feature>
<dbReference type="GO" id="GO:0019706">
    <property type="term" value="F:protein-cysteine S-palmitoyltransferase activity"/>
    <property type="evidence" value="ECO:0007669"/>
    <property type="project" value="UniProtKB-EC"/>
</dbReference>
<dbReference type="EC" id="2.3.1.225" evidence="2"/>
<accession>A0AAF0DKI1</accession>
<evidence type="ECO:0000313" key="3">
    <source>
        <dbReference type="Proteomes" id="UP001219355"/>
    </source>
</evidence>
<keyword evidence="2" id="KW-0808">Transferase</keyword>
<organism evidence="2 3">
    <name type="scientific">Emydomyces testavorans</name>
    <dbReference type="NCBI Taxonomy" id="2070801"/>
    <lineage>
        <taxon>Eukaryota</taxon>
        <taxon>Fungi</taxon>
        <taxon>Dikarya</taxon>
        <taxon>Ascomycota</taxon>
        <taxon>Pezizomycotina</taxon>
        <taxon>Eurotiomycetes</taxon>
        <taxon>Eurotiomycetidae</taxon>
        <taxon>Onygenales</taxon>
        <taxon>Nannizziopsiaceae</taxon>
        <taxon>Emydomyces</taxon>
    </lineage>
</organism>
<dbReference type="EMBL" id="CP120629">
    <property type="protein sequence ID" value="WEW59302.1"/>
    <property type="molecule type" value="Genomic_DNA"/>
</dbReference>
<protein>
    <submittedName>
        <fullName evidence="2">Palmitoyltransferase</fullName>
        <ecNumber evidence="2">2.3.1.225</ecNumber>
    </submittedName>
</protein>
<sequence>MPSTTIEGWEIERHRTLLRRARVFGGYLDGPDGTKVRIQKQEFPYDIGIWQNIKAGMGGSDNFLSWLWPLAKTPAPDTGLDFEVNGFEDPSLSWPPPDPDRMYRHVRPDENDENIVLDQHRNFNQEAIDAFRRRQELDYRRYDSESVACRRKPFHERYVQNIEYEDISEADDSISGYYSSESGEEGWRNSDGDRLRDFGVDEEAEFYDEDDIPLATLIQRKKRQAPENSNGARE</sequence>
<keyword evidence="3" id="KW-1185">Reference proteome</keyword>
<gene>
    <name evidence="2" type="primary">PFA4</name>
    <name evidence="2" type="ORF">PRK78_004771</name>
</gene>
<reference evidence="2" key="1">
    <citation type="submission" date="2023-03" db="EMBL/GenBank/DDBJ databases">
        <title>Emydomyces testavorans Genome Sequence.</title>
        <authorList>
            <person name="Hoyer L."/>
        </authorList>
    </citation>
    <scope>NUCLEOTIDE SEQUENCE</scope>
    <source>
        <strain evidence="2">16-2883</strain>
    </source>
</reference>
<keyword evidence="2" id="KW-0012">Acyltransferase</keyword>
<evidence type="ECO:0000313" key="2">
    <source>
        <dbReference type="EMBL" id="WEW59302.1"/>
    </source>
</evidence>
<evidence type="ECO:0000256" key="1">
    <source>
        <dbReference type="SAM" id="MobiDB-lite"/>
    </source>
</evidence>
<feature type="region of interest" description="Disordered" evidence="1">
    <location>
        <begin position="173"/>
        <end position="194"/>
    </location>
</feature>
<dbReference type="AlphaFoldDB" id="A0AAF0DKI1"/>
<proteinExistence type="predicted"/>
<dbReference type="Proteomes" id="UP001219355">
    <property type="component" value="Chromosome 3"/>
</dbReference>